<dbReference type="PROSITE" id="PS01040">
    <property type="entry name" value="SBP_BACTERIAL_5"/>
    <property type="match status" value="1"/>
</dbReference>
<dbReference type="AlphaFoldDB" id="A0A381X2F2"/>
<organism evidence="2">
    <name type="scientific">marine metagenome</name>
    <dbReference type="NCBI Taxonomy" id="408172"/>
    <lineage>
        <taxon>unclassified sequences</taxon>
        <taxon>metagenomes</taxon>
        <taxon>ecological metagenomes</taxon>
    </lineage>
</organism>
<name>A0A381X2F2_9ZZZZ</name>
<dbReference type="Gene3D" id="3.40.190.10">
    <property type="entry name" value="Periplasmic binding protein-like II"/>
    <property type="match status" value="1"/>
</dbReference>
<dbReference type="EMBL" id="UINC01013671">
    <property type="protein sequence ID" value="SVA58905.1"/>
    <property type="molecule type" value="Genomic_DNA"/>
</dbReference>
<feature type="non-terminal residue" evidence="2">
    <location>
        <position position="306"/>
    </location>
</feature>
<feature type="domain" description="Solute-binding protein family 5" evidence="1">
    <location>
        <begin position="159"/>
        <end position="273"/>
    </location>
</feature>
<dbReference type="GO" id="GO:1904680">
    <property type="term" value="F:peptide transmembrane transporter activity"/>
    <property type="evidence" value="ECO:0007669"/>
    <property type="project" value="TreeGrafter"/>
</dbReference>
<sequence length="306" mass="32202">MLGTITVISLFMACAAAAEQAAAPAAPQAAAPAAPAQAAAPAAAAAPSAPAQPMAAAAAAPAPVALVQKEVAKEAKATAVPTPVQKAAEQTWMDLYMSGPGYNSAWGEPKKGGIFRYGASHKLSGHDPNYGHSFEGPQFLPTYNALLRYDPWLGLGGQIEGDLAETWEVQDGGLTVLFKLREGINFQVNPNLPAEIASAVSGDSFTCEDAKASLEFALNPPEGILHSGPRAALGHYETSSCIDDYTFKVEFKEALARTLPQFAGMLGSPNNMDKDFVAYIRQEGDHPDLEIPYIDLLDETTPVTFL</sequence>
<dbReference type="SUPFAM" id="SSF53850">
    <property type="entry name" value="Periplasmic binding protein-like II"/>
    <property type="match status" value="1"/>
</dbReference>
<protein>
    <recommendedName>
        <fullName evidence="1">Solute-binding protein family 5 domain-containing protein</fullName>
    </recommendedName>
</protein>
<dbReference type="InterPro" id="IPR000914">
    <property type="entry name" value="SBP_5_dom"/>
</dbReference>
<dbReference type="Pfam" id="PF00496">
    <property type="entry name" value="SBP_bac_5"/>
    <property type="match status" value="1"/>
</dbReference>
<evidence type="ECO:0000313" key="2">
    <source>
        <dbReference type="EMBL" id="SVA58905.1"/>
    </source>
</evidence>
<evidence type="ECO:0000259" key="1">
    <source>
        <dbReference type="Pfam" id="PF00496"/>
    </source>
</evidence>
<proteinExistence type="predicted"/>
<dbReference type="InterPro" id="IPR039424">
    <property type="entry name" value="SBP_5"/>
</dbReference>
<gene>
    <name evidence="2" type="ORF">METZ01_LOCUS111759</name>
</gene>
<dbReference type="GO" id="GO:0015833">
    <property type="term" value="P:peptide transport"/>
    <property type="evidence" value="ECO:0007669"/>
    <property type="project" value="TreeGrafter"/>
</dbReference>
<dbReference type="PANTHER" id="PTHR30290">
    <property type="entry name" value="PERIPLASMIC BINDING COMPONENT OF ABC TRANSPORTER"/>
    <property type="match status" value="1"/>
</dbReference>
<accession>A0A381X2F2</accession>
<reference evidence="2" key="1">
    <citation type="submission" date="2018-05" db="EMBL/GenBank/DDBJ databases">
        <authorList>
            <person name="Lanie J.A."/>
            <person name="Ng W.-L."/>
            <person name="Kazmierczak K.M."/>
            <person name="Andrzejewski T.M."/>
            <person name="Davidsen T.M."/>
            <person name="Wayne K.J."/>
            <person name="Tettelin H."/>
            <person name="Glass J.I."/>
            <person name="Rusch D."/>
            <person name="Podicherti R."/>
            <person name="Tsui H.-C.T."/>
            <person name="Winkler M.E."/>
        </authorList>
    </citation>
    <scope>NUCLEOTIDE SEQUENCE</scope>
</reference>
<dbReference type="InterPro" id="IPR023765">
    <property type="entry name" value="SBP_5_CS"/>
</dbReference>